<evidence type="ECO:0000313" key="2">
    <source>
        <dbReference type="Proteomes" id="UP000789901"/>
    </source>
</evidence>
<organism evidence="1 2">
    <name type="scientific">Gigaspora margarita</name>
    <dbReference type="NCBI Taxonomy" id="4874"/>
    <lineage>
        <taxon>Eukaryota</taxon>
        <taxon>Fungi</taxon>
        <taxon>Fungi incertae sedis</taxon>
        <taxon>Mucoromycota</taxon>
        <taxon>Glomeromycotina</taxon>
        <taxon>Glomeromycetes</taxon>
        <taxon>Diversisporales</taxon>
        <taxon>Gigasporaceae</taxon>
        <taxon>Gigaspora</taxon>
    </lineage>
</organism>
<name>A0ABN7V974_GIGMA</name>
<evidence type="ECO:0000313" key="1">
    <source>
        <dbReference type="EMBL" id="CAG8745042.1"/>
    </source>
</evidence>
<reference evidence="1 2" key="1">
    <citation type="submission" date="2021-06" db="EMBL/GenBank/DDBJ databases">
        <authorList>
            <person name="Kallberg Y."/>
            <person name="Tangrot J."/>
            <person name="Rosling A."/>
        </authorList>
    </citation>
    <scope>NUCLEOTIDE SEQUENCE [LARGE SCALE GENOMIC DNA]</scope>
    <source>
        <strain evidence="1 2">120-4 pot B 10/14</strain>
    </source>
</reference>
<dbReference type="Proteomes" id="UP000789901">
    <property type="component" value="Unassembled WGS sequence"/>
</dbReference>
<proteinExistence type="predicted"/>
<dbReference type="EMBL" id="CAJVQB010011083">
    <property type="protein sequence ID" value="CAG8745042.1"/>
    <property type="molecule type" value="Genomic_DNA"/>
</dbReference>
<sequence>DTILFETIRKLLEKALANNLELLPDSLDLIPEHITEFLPFALPIAEYKNTRAVVIMLRKIFFFSQLPSSYFYDNKLPLLLDPKDLTNTNFSFQPDPTAVLCLASRGTKRPTSSYPTRIATESTMTIPIGPNAFFLRLLKHIPITIAPETTTKLNLFSNLKKLTLYIKKNILTISTQVPITDYNTATQMIKEIQDYFKFTLVPNYLIDLLDLLQPD</sequence>
<keyword evidence="2" id="KW-1185">Reference proteome</keyword>
<accession>A0ABN7V974</accession>
<feature type="non-terminal residue" evidence="1">
    <location>
        <position position="1"/>
    </location>
</feature>
<gene>
    <name evidence="1" type="ORF">GMARGA_LOCUS15775</name>
</gene>
<protein>
    <submittedName>
        <fullName evidence="1">10766_t:CDS:1</fullName>
    </submittedName>
</protein>
<comment type="caution">
    <text evidence="1">The sequence shown here is derived from an EMBL/GenBank/DDBJ whole genome shotgun (WGS) entry which is preliminary data.</text>
</comment>